<keyword evidence="3 5" id="KW-1133">Transmembrane helix</keyword>
<keyword evidence="4 5" id="KW-0472">Membrane</keyword>
<evidence type="ECO:0000256" key="1">
    <source>
        <dbReference type="ARBA" id="ARBA00004370"/>
    </source>
</evidence>
<evidence type="ECO:0000259" key="7">
    <source>
        <dbReference type="Pfam" id="PF13664"/>
    </source>
</evidence>
<evidence type="ECO:0000256" key="6">
    <source>
        <dbReference type="SAM" id="SignalP"/>
    </source>
</evidence>
<evidence type="ECO:0000256" key="3">
    <source>
        <dbReference type="ARBA" id="ARBA00022989"/>
    </source>
</evidence>
<feature type="signal peptide" evidence="6">
    <location>
        <begin position="1"/>
        <end position="18"/>
    </location>
</feature>
<feature type="transmembrane region" description="Helical" evidence="5">
    <location>
        <begin position="189"/>
        <end position="213"/>
    </location>
</feature>
<evidence type="ECO:0000313" key="8">
    <source>
        <dbReference type="EMBL" id="KAH7280221.1"/>
    </source>
</evidence>
<feature type="domain" description="TMEM205-like" evidence="7">
    <location>
        <begin position="52"/>
        <end position="154"/>
    </location>
</feature>
<evidence type="ECO:0000256" key="5">
    <source>
        <dbReference type="SAM" id="Phobius"/>
    </source>
</evidence>
<keyword evidence="9" id="KW-1185">Reference proteome</keyword>
<evidence type="ECO:0000256" key="4">
    <source>
        <dbReference type="ARBA" id="ARBA00023136"/>
    </source>
</evidence>
<proteinExistence type="predicted"/>
<comment type="caution">
    <text evidence="8">The sequence shown here is derived from an EMBL/GenBank/DDBJ whole genome shotgun (WGS) entry which is preliminary data.</text>
</comment>
<keyword evidence="6" id="KW-0732">Signal</keyword>
<dbReference type="OrthoDB" id="1641132at2759"/>
<feature type="chain" id="PRO_5035788004" description="TMEM205-like domain-containing protein" evidence="6">
    <location>
        <begin position="19"/>
        <end position="218"/>
    </location>
</feature>
<organism evidence="8 9">
    <name type="scientific">Ceratopteris richardii</name>
    <name type="common">Triangle waterfern</name>
    <dbReference type="NCBI Taxonomy" id="49495"/>
    <lineage>
        <taxon>Eukaryota</taxon>
        <taxon>Viridiplantae</taxon>
        <taxon>Streptophyta</taxon>
        <taxon>Embryophyta</taxon>
        <taxon>Tracheophyta</taxon>
        <taxon>Polypodiopsida</taxon>
        <taxon>Polypodiidae</taxon>
        <taxon>Polypodiales</taxon>
        <taxon>Pteridineae</taxon>
        <taxon>Pteridaceae</taxon>
        <taxon>Parkerioideae</taxon>
        <taxon>Ceratopteris</taxon>
    </lineage>
</organism>
<sequence>MWITRFVVMLSFLALGMLISPEPFNSAFVNSKHSSGSSSYASSIPLRLLYLLCFATAWGTSLWVSFIGGIIMFKHLPRHQFGNLQSKMFPAYFSLNAICAAVCMVGFCILHPWKGSSATERTQILCLVVSLLSTLANILVFEPLTIKTMKERHKIEREESIGDEVGLSKNKEVAKRNPKLAKINKKFGMVHGLSSLANLFSFGGFAVHSWYLASKLLV</sequence>
<evidence type="ECO:0000313" key="9">
    <source>
        <dbReference type="Proteomes" id="UP000825935"/>
    </source>
</evidence>
<reference evidence="8" key="1">
    <citation type="submission" date="2021-08" db="EMBL/GenBank/DDBJ databases">
        <title>WGS assembly of Ceratopteris richardii.</title>
        <authorList>
            <person name="Marchant D.B."/>
            <person name="Chen G."/>
            <person name="Jenkins J."/>
            <person name="Shu S."/>
            <person name="Leebens-Mack J."/>
            <person name="Grimwood J."/>
            <person name="Schmutz J."/>
            <person name="Soltis P."/>
            <person name="Soltis D."/>
            <person name="Chen Z.-H."/>
        </authorList>
    </citation>
    <scope>NUCLEOTIDE SEQUENCE</scope>
    <source>
        <strain evidence="8">Whitten #5841</strain>
        <tissue evidence="8">Leaf</tissue>
    </source>
</reference>
<evidence type="ECO:0000256" key="2">
    <source>
        <dbReference type="ARBA" id="ARBA00022692"/>
    </source>
</evidence>
<dbReference type="AlphaFoldDB" id="A0A8T2QAG2"/>
<feature type="transmembrane region" description="Helical" evidence="5">
    <location>
        <begin position="124"/>
        <end position="144"/>
    </location>
</feature>
<keyword evidence="2 5" id="KW-0812">Transmembrane</keyword>
<protein>
    <recommendedName>
        <fullName evidence="7">TMEM205-like domain-containing protein</fullName>
    </recommendedName>
</protein>
<gene>
    <name evidence="8" type="ORF">KP509_37G056500</name>
</gene>
<dbReference type="OMA" id="PLTSKTM"/>
<dbReference type="PANTHER" id="PTHR23241">
    <property type="entry name" value="LATE EMBRYOGENESIS ABUNDANT PLANTS LEA-RELATED"/>
    <property type="match status" value="1"/>
</dbReference>
<dbReference type="Pfam" id="PF13664">
    <property type="entry name" value="DUF4149"/>
    <property type="match status" value="1"/>
</dbReference>
<comment type="subcellular location">
    <subcellularLocation>
        <location evidence="1">Membrane</location>
    </subcellularLocation>
</comment>
<name>A0A8T2QAG2_CERRI</name>
<dbReference type="InterPro" id="IPR053009">
    <property type="entry name" value="Xanthocillin_Biosynth-Assoc"/>
</dbReference>
<feature type="transmembrane region" description="Helical" evidence="5">
    <location>
        <begin position="93"/>
        <end position="112"/>
    </location>
</feature>
<dbReference type="PANTHER" id="PTHR23241:SF102">
    <property type="entry name" value="LD23009P"/>
    <property type="match status" value="1"/>
</dbReference>
<dbReference type="InterPro" id="IPR025423">
    <property type="entry name" value="TMEM205-like"/>
</dbReference>
<feature type="transmembrane region" description="Helical" evidence="5">
    <location>
        <begin position="47"/>
        <end position="73"/>
    </location>
</feature>
<dbReference type="Proteomes" id="UP000825935">
    <property type="component" value="Chromosome 37"/>
</dbReference>
<dbReference type="GO" id="GO:0016020">
    <property type="term" value="C:membrane"/>
    <property type="evidence" value="ECO:0007669"/>
    <property type="project" value="UniProtKB-SubCell"/>
</dbReference>
<accession>A0A8T2QAG2</accession>
<dbReference type="EMBL" id="CM035442">
    <property type="protein sequence ID" value="KAH7280221.1"/>
    <property type="molecule type" value="Genomic_DNA"/>
</dbReference>